<gene>
    <name evidence="2" type="ORF">N7G274_005895</name>
</gene>
<organism evidence="2 3">
    <name type="scientific">Stereocaulon virgatum</name>
    <dbReference type="NCBI Taxonomy" id="373712"/>
    <lineage>
        <taxon>Eukaryota</taxon>
        <taxon>Fungi</taxon>
        <taxon>Dikarya</taxon>
        <taxon>Ascomycota</taxon>
        <taxon>Pezizomycotina</taxon>
        <taxon>Lecanoromycetes</taxon>
        <taxon>OSLEUM clade</taxon>
        <taxon>Lecanoromycetidae</taxon>
        <taxon>Lecanorales</taxon>
        <taxon>Lecanorineae</taxon>
        <taxon>Stereocaulaceae</taxon>
        <taxon>Stereocaulon</taxon>
    </lineage>
</organism>
<reference evidence="2 3" key="1">
    <citation type="submission" date="2024-09" db="EMBL/GenBank/DDBJ databases">
        <title>Rethinking Asexuality: The Enigmatic Case of Functional Sexual Genes in Lepraria (Stereocaulaceae).</title>
        <authorList>
            <person name="Doellman M."/>
            <person name="Sun Y."/>
            <person name="Barcenas-Pena A."/>
            <person name="Lumbsch H.T."/>
            <person name="Grewe F."/>
        </authorList>
    </citation>
    <scope>NUCLEOTIDE SEQUENCE [LARGE SCALE GENOMIC DNA]</scope>
    <source>
        <strain evidence="2 3">Mercado 3170</strain>
    </source>
</reference>
<feature type="region of interest" description="Disordered" evidence="1">
    <location>
        <begin position="408"/>
        <end position="591"/>
    </location>
</feature>
<feature type="compositionally biased region" description="Basic and acidic residues" evidence="1">
    <location>
        <begin position="456"/>
        <end position="480"/>
    </location>
</feature>
<comment type="caution">
    <text evidence="2">The sequence shown here is derived from an EMBL/GenBank/DDBJ whole genome shotgun (WGS) entry which is preliminary data.</text>
</comment>
<name>A0ABR4ADN9_9LECA</name>
<feature type="region of interest" description="Disordered" evidence="1">
    <location>
        <begin position="248"/>
        <end position="268"/>
    </location>
</feature>
<accession>A0ABR4ADN9</accession>
<feature type="region of interest" description="Disordered" evidence="1">
    <location>
        <begin position="760"/>
        <end position="779"/>
    </location>
</feature>
<dbReference type="EMBL" id="JBEFKJ010000017">
    <property type="protein sequence ID" value="KAL2041513.1"/>
    <property type="molecule type" value="Genomic_DNA"/>
</dbReference>
<feature type="region of interest" description="Disordered" evidence="1">
    <location>
        <begin position="195"/>
        <end position="233"/>
    </location>
</feature>
<feature type="compositionally biased region" description="Basic and acidic residues" evidence="1">
    <location>
        <begin position="493"/>
        <end position="512"/>
    </location>
</feature>
<sequence length="779" mass="85874">MQKWHVHSAIGRGRPLSSSLHNQCALTLPRHHFHTSSPHRNGRDKVMEEATMSSPNRAKRLEDASLEMQNLYLRHAGKDKSPPGHRNAFKMPLMIAPEDQPVVLDARHMGVLFGKEVLEGKSFVPRVDQGPRFRKVRQAFVRDGGAGAVDARASGTKPEGALERERFTIKRSGTVDTSTLAEPERALGRERLTMERSGTVDASALSAKPEGDLKNRRFPMGGSSTMDASALSAKPERALGRERLTMKRSGTVDASALSAKPESAKPERALGRERLTMKRSGTVDASALSAKPEGDLKNRRFTMGRSSTVDASALSAKPEQALGRERLTMKRSDTVDASALSAKPKGNLKNQRFTMGRSSTVDASALSAKPERALGRERLTMERSGTVDASALSAKPERALGRERLTMERSGTVDASALSAKPEGDLKNRRFTMGRSGAIDARNLAAEPPQTVGLPERQRLPRRPIGDREQSMGLEGERRSPLRVPRSGQEQDTEPRDRQSRGEDSGFEDRRPRGGYGLRTRNDNNGIQEHAPQRGTDFQARPTRGGFRGAPRRGGSAYPRPARDDGGGEPSKRRRGGGERRRGRNFSGDSSDVGYVNIWNEEEAAYMKQKNEEKAVRSAAFNPQDVPEQGLAEYIPAIMSGEKGISQILEERLALAKKHLEGKFIQWDSKEQQADVMTLVEALKAEMAGKHGEGKEQKEKEISKTKQEADALLEKLWMGKYELARPKTAEDVLGHVARQTDRNETYFAKDEKSLLETLQSILPANAGRREGQATKQARK</sequence>
<protein>
    <submittedName>
        <fullName evidence="2">Uncharacterized protein</fullName>
    </submittedName>
</protein>
<dbReference type="Proteomes" id="UP001590950">
    <property type="component" value="Unassembled WGS sequence"/>
</dbReference>
<proteinExistence type="predicted"/>
<evidence type="ECO:0000313" key="2">
    <source>
        <dbReference type="EMBL" id="KAL2041513.1"/>
    </source>
</evidence>
<evidence type="ECO:0000256" key="1">
    <source>
        <dbReference type="SAM" id="MobiDB-lite"/>
    </source>
</evidence>
<evidence type="ECO:0000313" key="3">
    <source>
        <dbReference type="Proteomes" id="UP001590950"/>
    </source>
</evidence>
<keyword evidence="3" id="KW-1185">Reference proteome</keyword>